<organism evidence="1 2">
    <name type="scientific">Platanthera zijinensis</name>
    <dbReference type="NCBI Taxonomy" id="2320716"/>
    <lineage>
        <taxon>Eukaryota</taxon>
        <taxon>Viridiplantae</taxon>
        <taxon>Streptophyta</taxon>
        <taxon>Embryophyta</taxon>
        <taxon>Tracheophyta</taxon>
        <taxon>Spermatophyta</taxon>
        <taxon>Magnoliopsida</taxon>
        <taxon>Liliopsida</taxon>
        <taxon>Asparagales</taxon>
        <taxon>Orchidaceae</taxon>
        <taxon>Orchidoideae</taxon>
        <taxon>Orchideae</taxon>
        <taxon>Orchidinae</taxon>
        <taxon>Platanthera</taxon>
    </lineage>
</organism>
<dbReference type="EMBL" id="JBBWWQ010000019">
    <property type="protein sequence ID" value="KAK8918627.1"/>
    <property type="molecule type" value="Genomic_DNA"/>
</dbReference>
<evidence type="ECO:0000313" key="1">
    <source>
        <dbReference type="EMBL" id="KAK8918627.1"/>
    </source>
</evidence>
<comment type="caution">
    <text evidence="1">The sequence shown here is derived from an EMBL/GenBank/DDBJ whole genome shotgun (WGS) entry which is preliminary data.</text>
</comment>
<keyword evidence="2" id="KW-1185">Reference proteome</keyword>
<evidence type="ECO:0000313" key="2">
    <source>
        <dbReference type="Proteomes" id="UP001418222"/>
    </source>
</evidence>
<reference evidence="1 2" key="1">
    <citation type="journal article" date="2022" name="Nat. Plants">
        <title>Genomes of leafy and leafless Platanthera orchids illuminate the evolution of mycoheterotrophy.</title>
        <authorList>
            <person name="Li M.H."/>
            <person name="Liu K.W."/>
            <person name="Li Z."/>
            <person name="Lu H.C."/>
            <person name="Ye Q.L."/>
            <person name="Zhang D."/>
            <person name="Wang J.Y."/>
            <person name="Li Y.F."/>
            <person name="Zhong Z.M."/>
            <person name="Liu X."/>
            <person name="Yu X."/>
            <person name="Liu D.K."/>
            <person name="Tu X.D."/>
            <person name="Liu B."/>
            <person name="Hao Y."/>
            <person name="Liao X.Y."/>
            <person name="Jiang Y.T."/>
            <person name="Sun W.H."/>
            <person name="Chen J."/>
            <person name="Chen Y.Q."/>
            <person name="Ai Y."/>
            <person name="Zhai J.W."/>
            <person name="Wu S.S."/>
            <person name="Zhou Z."/>
            <person name="Hsiao Y.Y."/>
            <person name="Wu W.L."/>
            <person name="Chen Y.Y."/>
            <person name="Lin Y.F."/>
            <person name="Hsu J.L."/>
            <person name="Li C.Y."/>
            <person name="Wang Z.W."/>
            <person name="Zhao X."/>
            <person name="Zhong W.Y."/>
            <person name="Ma X.K."/>
            <person name="Ma L."/>
            <person name="Huang J."/>
            <person name="Chen G.Z."/>
            <person name="Huang M.Z."/>
            <person name="Huang L."/>
            <person name="Peng D.H."/>
            <person name="Luo Y.B."/>
            <person name="Zou S.Q."/>
            <person name="Chen S.P."/>
            <person name="Lan S."/>
            <person name="Tsai W.C."/>
            <person name="Van de Peer Y."/>
            <person name="Liu Z.J."/>
        </authorList>
    </citation>
    <scope>NUCLEOTIDE SEQUENCE [LARGE SCALE GENOMIC DNA]</scope>
    <source>
        <strain evidence="1">Lor287</strain>
    </source>
</reference>
<dbReference type="AlphaFoldDB" id="A0AAP0AXB4"/>
<sequence>MKINASSFFSDIFYSSIQHHSWKILVEVFLNTCQHVILSVKCMLLAGPLEQTFLCYWQDMGRKVPTQELMTRDMHGVEWPIFFGWMVVLVEVRPSFLSRDIERFLL</sequence>
<proteinExistence type="predicted"/>
<protein>
    <submittedName>
        <fullName evidence="1">Uncharacterized protein</fullName>
    </submittedName>
</protein>
<dbReference type="Proteomes" id="UP001418222">
    <property type="component" value="Unassembled WGS sequence"/>
</dbReference>
<gene>
    <name evidence="1" type="ORF">KSP39_PZI021696</name>
</gene>
<accession>A0AAP0AXB4</accession>
<name>A0AAP0AXB4_9ASPA</name>